<keyword evidence="1" id="KW-1133">Transmembrane helix</keyword>
<feature type="transmembrane region" description="Helical" evidence="1">
    <location>
        <begin position="64"/>
        <end position="83"/>
    </location>
</feature>
<keyword evidence="1" id="KW-0812">Transmembrane</keyword>
<name>A0A3A1P6G6_9SPHN</name>
<proteinExistence type="predicted"/>
<accession>A0A3A1P6G6</accession>
<feature type="transmembrane region" description="Helical" evidence="1">
    <location>
        <begin position="12"/>
        <end position="33"/>
    </location>
</feature>
<dbReference type="RefSeq" id="WP_022684450.1">
    <property type="nucleotide sequence ID" value="NZ_QXFM01000111.1"/>
</dbReference>
<protein>
    <submittedName>
        <fullName evidence="2">Uncharacterized protein</fullName>
    </submittedName>
</protein>
<gene>
    <name evidence="2" type="ORF">D2V17_12395</name>
</gene>
<dbReference type="EMBL" id="QXFM01000111">
    <property type="protein sequence ID" value="RIV83721.1"/>
    <property type="molecule type" value="Genomic_DNA"/>
</dbReference>
<dbReference type="AlphaFoldDB" id="A0A3A1P6G6"/>
<organism evidence="2 3">
    <name type="scientific">Aurantiacibacter xanthus</name>
    <dbReference type="NCBI Taxonomy" id="1784712"/>
    <lineage>
        <taxon>Bacteria</taxon>
        <taxon>Pseudomonadati</taxon>
        <taxon>Pseudomonadota</taxon>
        <taxon>Alphaproteobacteria</taxon>
        <taxon>Sphingomonadales</taxon>
        <taxon>Erythrobacteraceae</taxon>
        <taxon>Aurantiacibacter</taxon>
    </lineage>
</organism>
<evidence type="ECO:0000313" key="2">
    <source>
        <dbReference type="EMBL" id="RIV83721.1"/>
    </source>
</evidence>
<keyword evidence="3" id="KW-1185">Reference proteome</keyword>
<evidence type="ECO:0000256" key="1">
    <source>
        <dbReference type="SAM" id="Phobius"/>
    </source>
</evidence>
<comment type="caution">
    <text evidence="2">The sequence shown here is derived from an EMBL/GenBank/DDBJ whole genome shotgun (WGS) entry which is preliminary data.</text>
</comment>
<evidence type="ECO:0000313" key="3">
    <source>
        <dbReference type="Proteomes" id="UP000265366"/>
    </source>
</evidence>
<keyword evidence="1" id="KW-0472">Membrane</keyword>
<reference evidence="2 3" key="1">
    <citation type="submission" date="2018-08" db="EMBL/GenBank/DDBJ databases">
        <title>Erythrobacter zhengii sp.nov., a bacterium isolated from deep-sea sediment.</title>
        <authorList>
            <person name="Fang C."/>
            <person name="Wu Y.-H."/>
            <person name="Sun C."/>
            <person name="Wang H."/>
            <person name="Cheng H."/>
            <person name="Meng F.-X."/>
            <person name="Wang C.-S."/>
            <person name="Xu X.-W."/>
        </authorList>
    </citation>
    <scope>NUCLEOTIDE SEQUENCE [LARGE SCALE GENOMIC DNA]</scope>
    <source>
        <strain evidence="2 3">CCTCC AB 2015396</strain>
    </source>
</reference>
<dbReference type="Proteomes" id="UP000265366">
    <property type="component" value="Unassembled WGS sequence"/>
</dbReference>
<dbReference type="OrthoDB" id="7572638at2"/>
<sequence length="85" mass="9738">MSQAEIMNWTALYAATTLVCMLTLFLSGTMVAVQLWRERFWRGLGSVRAVLLFVPGTWWRWQKLYLTGTPVILAIVAAFALTLEW</sequence>